<dbReference type="CDD" id="cd06171">
    <property type="entry name" value="Sigma70_r4"/>
    <property type="match status" value="1"/>
</dbReference>
<dbReference type="GO" id="GO:0016987">
    <property type="term" value="F:sigma factor activity"/>
    <property type="evidence" value="ECO:0007669"/>
    <property type="project" value="InterPro"/>
</dbReference>
<dbReference type="InterPro" id="IPR014284">
    <property type="entry name" value="RNA_pol_sigma-70_dom"/>
</dbReference>
<dbReference type="NCBIfam" id="TIGR02957">
    <property type="entry name" value="SigX4"/>
    <property type="match status" value="1"/>
</dbReference>
<dbReference type="Proteomes" id="UP000269097">
    <property type="component" value="Chromosome"/>
</dbReference>
<proteinExistence type="predicted"/>
<gene>
    <name evidence="4" type="ORF">EAV92_22395</name>
</gene>
<dbReference type="InterPro" id="IPR052704">
    <property type="entry name" value="ECF_Sigma-70_Domain"/>
</dbReference>
<dbReference type="Gene3D" id="1.10.1740.10">
    <property type="match status" value="1"/>
</dbReference>
<dbReference type="GO" id="GO:0003677">
    <property type="term" value="F:DNA binding"/>
    <property type="evidence" value="ECO:0007669"/>
    <property type="project" value="InterPro"/>
</dbReference>
<dbReference type="InterPro" id="IPR014303">
    <property type="entry name" value="RNA_pol_sigma-70_ECF"/>
</dbReference>
<dbReference type="NCBIfam" id="TIGR02937">
    <property type="entry name" value="sigma70-ECF"/>
    <property type="match status" value="1"/>
</dbReference>
<evidence type="ECO:0000259" key="2">
    <source>
        <dbReference type="Pfam" id="PF04542"/>
    </source>
</evidence>
<feature type="domain" description="RNA polymerase sigma-70 region 2" evidence="2">
    <location>
        <begin position="18"/>
        <end position="83"/>
    </location>
</feature>
<sequence>MMPDRQYGGNASNVAEWYAAHRRYLHTVAYRMLGTYADAEDVVQDVFAHLQVRDNGSIRDERPYLTKMVVRRSLDVLKSARRRRESYVGPWLPEPEVRPADEEPVSAMLLEETVSYALLVVLEVLTPAERAVFLLHEAFGYGYEETAEALGKTEAACRQLMSRVRRKLDREIPEPVSTEKGQELVFRFMQAAASGKMESLMELLREDIVVMTDGGGRVSAAVRPLVGAERAAAFVLGLISKYGNSDTEALPVRVNGDWGIAFREAGEWTTIVAFEWRDEAMKRMYLIRNPDKLQSIRL</sequence>
<dbReference type="InterPro" id="IPR036388">
    <property type="entry name" value="WH-like_DNA-bd_sf"/>
</dbReference>
<dbReference type="NCBIfam" id="NF007214">
    <property type="entry name" value="PRK09636.1"/>
    <property type="match status" value="1"/>
</dbReference>
<dbReference type="SUPFAM" id="SSF88946">
    <property type="entry name" value="Sigma2 domain of RNA polymerase sigma factors"/>
    <property type="match status" value="1"/>
</dbReference>
<keyword evidence="5" id="KW-1185">Reference proteome</keyword>
<dbReference type="InterPro" id="IPR007627">
    <property type="entry name" value="RNA_pol_sigma70_r2"/>
</dbReference>
<dbReference type="PANTHER" id="PTHR30173">
    <property type="entry name" value="SIGMA 19 FACTOR"/>
    <property type="match status" value="1"/>
</dbReference>
<dbReference type="AlphaFoldDB" id="A0A3G3K3N7"/>
<dbReference type="GO" id="GO:0006352">
    <property type="term" value="P:DNA-templated transcription initiation"/>
    <property type="evidence" value="ECO:0007669"/>
    <property type="project" value="InterPro"/>
</dbReference>
<dbReference type="InterPro" id="IPR013325">
    <property type="entry name" value="RNA_pol_sigma_r2"/>
</dbReference>
<dbReference type="SUPFAM" id="SSF88659">
    <property type="entry name" value="Sigma3 and sigma4 domains of RNA polymerase sigma factors"/>
    <property type="match status" value="1"/>
</dbReference>
<evidence type="ECO:0000259" key="3">
    <source>
        <dbReference type="Pfam" id="PF08281"/>
    </source>
</evidence>
<feature type="domain" description="RNA polymerase sigma factor 70 region 4 type 2" evidence="3">
    <location>
        <begin position="117"/>
        <end position="168"/>
    </location>
</feature>
<dbReference type="Pfam" id="PF04542">
    <property type="entry name" value="Sigma70_r2"/>
    <property type="match status" value="1"/>
</dbReference>
<protein>
    <submittedName>
        <fullName evidence="4">RNA polymerase sigma-70 factor</fullName>
    </submittedName>
</protein>
<dbReference type="Gene3D" id="1.10.10.10">
    <property type="entry name" value="Winged helix-like DNA-binding domain superfamily/Winged helix DNA-binding domain"/>
    <property type="match status" value="1"/>
</dbReference>
<dbReference type="SUPFAM" id="SSF54427">
    <property type="entry name" value="NTF2-like"/>
    <property type="match status" value="1"/>
</dbReference>
<dbReference type="EMBL" id="CP033433">
    <property type="protein sequence ID" value="AYQ75062.1"/>
    <property type="molecule type" value="Genomic_DNA"/>
</dbReference>
<dbReference type="InterPro" id="IPR013249">
    <property type="entry name" value="RNA_pol_sigma70_r4_t2"/>
</dbReference>
<dbReference type="Pfam" id="PF08281">
    <property type="entry name" value="Sigma70_r4_2"/>
    <property type="match status" value="1"/>
</dbReference>
<evidence type="ECO:0000313" key="5">
    <source>
        <dbReference type="Proteomes" id="UP000269097"/>
    </source>
</evidence>
<dbReference type="PANTHER" id="PTHR30173:SF36">
    <property type="entry name" value="ECF RNA POLYMERASE SIGMA FACTOR SIGJ"/>
    <property type="match status" value="1"/>
</dbReference>
<dbReference type="KEGG" id="coh:EAV92_22395"/>
<comment type="subunit">
    <text evidence="1">Interacts transiently with the RNA polymerase catalytic core formed by RpoA, RpoB, RpoC and RpoZ (2 alpha, 1 beta, 1 beta' and 1 omega subunit) to form the RNA polymerase holoenzyme that can initiate transcription.</text>
</comment>
<accession>A0A3G3K3N7</accession>
<evidence type="ECO:0000256" key="1">
    <source>
        <dbReference type="ARBA" id="ARBA00011344"/>
    </source>
</evidence>
<evidence type="ECO:0000313" key="4">
    <source>
        <dbReference type="EMBL" id="AYQ75062.1"/>
    </source>
</evidence>
<dbReference type="InterPro" id="IPR013324">
    <property type="entry name" value="RNA_pol_sigma_r3/r4-like"/>
</dbReference>
<dbReference type="InterPro" id="IPR032710">
    <property type="entry name" value="NTF2-like_dom_sf"/>
</dbReference>
<dbReference type="RefSeq" id="WP_123043142.1">
    <property type="nucleotide sequence ID" value="NZ_CP033433.1"/>
</dbReference>
<dbReference type="Gene3D" id="3.10.450.50">
    <property type="match status" value="1"/>
</dbReference>
<name>A0A3G3K3N7_9BACL</name>
<organism evidence="4 5">
    <name type="scientific">Cohnella candidum</name>
    <dbReference type="NCBI Taxonomy" id="2674991"/>
    <lineage>
        <taxon>Bacteria</taxon>
        <taxon>Bacillati</taxon>
        <taxon>Bacillota</taxon>
        <taxon>Bacilli</taxon>
        <taxon>Bacillales</taxon>
        <taxon>Paenibacillaceae</taxon>
        <taxon>Cohnella</taxon>
    </lineage>
</organism>
<reference evidence="4 5" key="1">
    <citation type="submission" date="2018-10" db="EMBL/GenBank/DDBJ databases">
        <title>Genome Sequence of Cohnella sp.</title>
        <authorList>
            <person name="Srinivasan S."/>
            <person name="Kim M.K."/>
        </authorList>
    </citation>
    <scope>NUCLEOTIDE SEQUENCE [LARGE SCALE GENOMIC DNA]</scope>
    <source>
        <strain evidence="4 5">18JY8-7</strain>
    </source>
</reference>